<feature type="transmembrane region" description="Helical" evidence="5">
    <location>
        <begin position="116"/>
        <end position="133"/>
    </location>
</feature>
<dbReference type="Proteomes" id="UP000003980">
    <property type="component" value="Unassembled WGS sequence"/>
</dbReference>
<feature type="transmembrane region" description="Helical" evidence="5">
    <location>
        <begin position="230"/>
        <end position="248"/>
    </location>
</feature>
<feature type="transmembrane region" description="Helical" evidence="5">
    <location>
        <begin position="31"/>
        <end position="51"/>
    </location>
</feature>
<dbReference type="InterPro" id="IPR000620">
    <property type="entry name" value="EamA_dom"/>
</dbReference>
<keyword evidence="8" id="KW-1185">Reference proteome</keyword>
<evidence type="ECO:0000313" key="8">
    <source>
        <dbReference type="Proteomes" id="UP000003980"/>
    </source>
</evidence>
<keyword evidence="4 5" id="KW-0472">Membrane</keyword>
<feature type="domain" description="EamA" evidence="6">
    <location>
        <begin position="139"/>
        <end position="271"/>
    </location>
</feature>
<gene>
    <name evidence="7" type="ORF">MetMK1DRAFT_00018550</name>
</gene>
<dbReference type="InterPro" id="IPR037185">
    <property type="entry name" value="EmrE-like"/>
</dbReference>
<dbReference type="HOGENOM" id="CLU_033863_5_0_2"/>
<feature type="transmembrane region" description="Helical" evidence="5">
    <location>
        <begin position="199"/>
        <end position="218"/>
    </location>
</feature>
<reference evidence="7 8" key="1">
    <citation type="submission" date="2012-01" db="EMBL/GenBank/DDBJ databases">
        <title>Improved High-Quality Draft sequence of Metallosphaera yellowstonensis MK1.</title>
        <authorList>
            <consortium name="US DOE Joint Genome Institute"/>
            <person name="Lucas S."/>
            <person name="Han J."/>
            <person name="Cheng J.-F."/>
            <person name="Goodwin L."/>
            <person name="Pitluck S."/>
            <person name="Peters L."/>
            <person name="Teshima H."/>
            <person name="Detter J.C."/>
            <person name="Han C."/>
            <person name="Tapia R."/>
            <person name="Land M."/>
            <person name="Hauser L."/>
            <person name="Kyrpides N."/>
            <person name="Kozubal M."/>
            <person name="Macur R.E."/>
            <person name="Jay Z."/>
            <person name="Inskeep W."/>
            <person name="Woyke T."/>
        </authorList>
    </citation>
    <scope>NUCLEOTIDE SEQUENCE [LARGE SCALE GENOMIC DNA]</scope>
    <source>
        <strain evidence="7 8">MK1</strain>
    </source>
</reference>
<evidence type="ECO:0000259" key="6">
    <source>
        <dbReference type="Pfam" id="PF00892"/>
    </source>
</evidence>
<feature type="transmembrane region" description="Helical" evidence="5">
    <location>
        <begin position="167"/>
        <end position="187"/>
    </location>
</feature>
<evidence type="ECO:0000313" key="7">
    <source>
        <dbReference type="EMBL" id="EHP69109.1"/>
    </source>
</evidence>
<dbReference type="Pfam" id="PF00892">
    <property type="entry name" value="EamA"/>
    <property type="match status" value="2"/>
</dbReference>
<evidence type="ECO:0000256" key="1">
    <source>
        <dbReference type="ARBA" id="ARBA00004141"/>
    </source>
</evidence>
<name>H2C5N2_9CREN</name>
<dbReference type="EMBL" id="JH597768">
    <property type="protein sequence ID" value="EHP69109.1"/>
    <property type="molecule type" value="Genomic_DNA"/>
</dbReference>
<proteinExistence type="predicted"/>
<dbReference type="PANTHER" id="PTHR32322">
    <property type="entry name" value="INNER MEMBRANE TRANSPORTER"/>
    <property type="match status" value="1"/>
</dbReference>
<dbReference type="eggNOG" id="arCOG00271">
    <property type="taxonomic scope" value="Archaea"/>
</dbReference>
<evidence type="ECO:0000256" key="4">
    <source>
        <dbReference type="ARBA" id="ARBA00023136"/>
    </source>
</evidence>
<dbReference type="GO" id="GO:0016020">
    <property type="term" value="C:membrane"/>
    <property type="evidence" value="ECO:0007669"/>
    <property type="project" value="UniProtKB-SubCell"/>
</dbReference>
<dbReference type="InterPro" id="IPR050638">
    <property type="entry name" value="AA-Vitamin_Transporters"/>
</dbReference>
<evidence type="ECO:0000256" key="3">
    <source>
        <dbReference type="ARBA" id="ARBA00022989"/>
    </source>
</evidence>
<evidence type="ECO:0000256" key="5">
    <source>
        <dbReference type="SAM" id="Phobius"/>
    </source>
</evidence>
<feature type="domain" description="EamA" evidence="6">
    <location>
        <begin position="7"/>
        <end position="132"/>
    </location>
</feature>
<feature type="transmembrane region" description="Helical" evidence="5">
    <location>
        <begin position="93"/>
        <end position="109"/>
    </location>
</feature>
<feature type="transmembrane region" description="Helical" evidence="5">
    <location>
        <begin position="63"/>
        <end position="81"/>
    </location>
</feature>
<keyword evidence="2 5" id="KW-0812">Transmembrane</keyword>
<feature type="transmembrane region" description="Helical" evidence="5">
    <location>
        <begin position="7"/>
        <end position="25"/>
    </location>
</feature>
<sequence>MVTLNRSYLYLIVLVMVWGSAFPVIKIALDYLSPFLIALVRVTVGGTLLLLVSRKLIYGKKEAISAVLNVGLFMILLNLGVEYSSNPGLTSTMIYTQPVFVTVLSRFVLRERLIPLQILGVVLAFSGVLISVGSTDFSIGSIIAILGGLTWAVGTIYHRLYLSDRDVVGLNTFMSLFSALLILPLSFVDSKFSLDPVGWGSTLLLAVTAQATGFLLWFKSVNMLGPVKASSAVLLVPVSSYLFSALLLRTAPTLLEGLGSSITLLGVFLTFLRPGTLRRSR</sequence>
<accession>H2C5N2</accession>
<protein>
    <submittedName>
        <fullName evidence="7">Putative permease</fullName>
    </submittedName>
</protein>
<comment type="subcellular location">
    <subcellularLocation>
        <location evidence="1">Membrane</location>
        <topology evidence="1">Multi-pass membrane protein</topology>
    </subcellularLocation>
</comment>
<feature type="transmembrane region" description="Helical" evidence="5">
    <location>
        <begin position="254"/>
        <end position="272"/>
    </location>
</feature>
<feature type="transmembrane region" description="Helical" evidence="5">
    <location>
        <begin position="139"/>
        <end position="160"/>
    </location>
</feature>
<dbReference type="PANTHER" id="PTHR32322:SF2">
    <property type="entry name" value="EAMA DOMAIN-CONTAINING PROTEIN"/>
    <property type="match status" value="1"/>
</dbReference>
<dbReference type="STRING" id="671065.MetMK1DRAFT_00018550"/>
<keyword evidence="3 5" id="KW-1133">Transmembrane helix</keyword>
<evidence type="ECO:0000256" key="2">
    <source>
        <dbReference type="ARBA" id="ARBA00022692"/>
    </source>
</evidence>
<dbReference type="SUPFAM" id="SSF103481">
    <property type="entry name" value="Multidrug resistance efflux transporter EmrE"/>
    <property type="match status" value="2"/>
</dbReference>
<organism evidence="7 8">
    <name type="scientific">Metallosphaera yellowstonensis MK1</name>
    <dbReference type="NCBI Taxonomy" id="671065"/>
    <lineage>
        <taxon>Archaea</taxon>
        <taxon>Thermoproteota</taxon>
        <taxon>Thermoprotei</taxon>
        <taxon>Sulfolobales</taxon>
        <taxon>Sulfolobaceae</taxon>
        <taxon>Metallosphaera</taxon>
    </lineage>
</organism>
<dbReference type="AlphaFoldDB" id="H2C5N2"/>